<comment type="caution">
    <text evidence="1">The sequence shown here is derived from an EMBL/GenBank/DDBJ whole genome shotgun (WGS) entry which is preliminary data.</text>
</comment>
<evidence type="ECO:0000313" key="2">
    <source>
        <dbReference type="Proteomes" id="UP000315289"/>
    </source>
</evidence>
<sequence>MESFDTPRELFLSSLESLAEDKTKSLERELHEIRNKKLVDKRYRIEDNYVNWSNWRQFNAIETNHKCRKNVFDCFIEKTELIKSVIEKRFSKIRYIYEYEGGMNPLHGYLEVKEYHIIS</sequence>
<dbReference type="EMBL" id="VOAH01000013">
    <property type="protein sequence ID" value="TVP39756.1"/>
    <property type="molecule type" value="Genomic_DNA"/>
</dbReference>
<proteinExistence type="predicted"/>
<dbReference type="OrthoDB" id="7197at2157"/>
<gene>
    <name evidence="1" type="ORF">NARC_130095</name>
</gene>
<protein>
    <submittedName>
        <fullName evidence="1">Uncharacterized protein</fullName>
    </submittedName>
</protein>
<organism evidence="1 2">
    <name type="scientific">Candidatus Nitrosocosmicus arcticus</name>
    <dbReference type="NCBI Taxonomy" id="2035267"/>
    <lineage>
        <taxon>Archaea</taxon>
        <taxon>Nitrososphaerota</taxon>
        <taxon>Nitrososphaeria</taxon>
        <taxon>Nitrososphaerales</taxon>
        <taxon>Nitrososphaeraceae</taxon>
        <taxon>Candidatus Nitrosocosmicus</taxon>
    </lineage>
</organism>
<dbReference type="Proteomes" id="UP000315289">
    <property type="component" value="Unassembled WGS sequence"/>
</dbReference>
<dbReference type="AlphaFoldDB" id="A0A557ST06"/>
<keyword evidence="2" id="KW-1185">Reference proteome</keyword>
<accession>A0A557ST06</accession>
<evidence type="ECO:0000313" key="1">
    <source>
        <dbReference type="EMBL" id="TVP39756.1"/>
    </source>
</evidence>
<reference evidence="1 2" key="1">
    <citation type="journal article" date="2019" name="Front. Microbiol.">
        <title>Ammonia Oxidation by the Arctic Terrestrial Thaumarchaeote Candidatus Nitrosocosmicus arcticus Is Stimulated by Increasing Temperatures.</title>
        <authorList>
            <person name="Alves R.J.E."/>
            <person name="Kerou M."/>
            <person name="Zappe A."/>
            <person name="Bittner R."/>
            <person name="Abby S.S."/>
            <person name="Schmidt H.A."/>
            <person name="Pfeifer K."/>
            <person name="Schleper C."/>
        </authorList>
    </citation>
    <scope>NUCLEOTIDE SEQUENCE [LARGE SCALE GENOMIC DNA]</scope>
    <source>
        <strain evidence="1 2">Kfb</strain>
    </source>
</reference>
<name>A0A557ST06_9ARCH</name>
<dbReference type="RefSeq" id="WP_144733182.1">
    <property type="nucleotide sequence ID" value="NZ_ML675588.1"/>
</dbReference>